<gene>
    <name evidence="10" type="ORF">PMEA_00009898</name>
</gene>
<keyword evidence="11" id="KW-1185">Reference proteome</keyword>
<dbReference type="EMBL" id="CALNXJ010000019">
    <property type="protein sequence ID" value="CAH3122292.1"/>
    <property type="molecule type" value="Genomic_DNA"/>
</dbReference>
<feature type="transmembrane region" description="Helical" evidence="8">
    <location>
        <begin position="62"/>
        <end position="80"/>
    </location>
</feature>
<dbReference type="InterPro" id="IPR000276">
    <property type="entry name" value="GPCR_Rhodpsn"/>
</dbReference>
<evidence type="ECO:0000256" key="8">
    <source>
        <dbReference type="SAM" id="Phobius"/>
    </source>
</evidence>
<dbReference type="PANTHER" id="PTHR45695">
    <property type="entry name" value="LEUCOKININ RECEPTOR-RELATED"/>
    <property type="match status" value="1"/>
</dbReference>
<comment type="caution">
    <text evidence="10">The sequence shown here is derived from an EMBL/GenBank/DDBJ whole genome shotgun (WGS) entry which is preliminary data.</text>
</comment>
<keyword evidence="3 8" id="KW-1133">Transmembrane helix</keyword>
<evidence type="ECO:0000313" key="10">
    <source>
        <dbReference type="EMBL" id="CAH3122292.1"/>
    </source>
</evidence>
<dbReference type="CDD" id="cd00637">
    <property type="entry name" value="7tm_classA_rhodopsin-like"/>
    <property type="match status" value="1"/>
</dbReference>
<evidence type="ECO:0000256" key="2">
    <source>
        <dbReference type="ARBA" id="ARBA00022692"/>
    </source>
</evidence>
<evidence type="ECO:0000259" key="9">
    <source>
        <dbReference type="PROSITE" id="PS50262"/>
    </source>
</evidence>
<dbReference type="GO" id="GO:0004930">
    <property type="term" value="F:G protein-coupled receptor activity"/>
    <property type="evidence" value="ECO:0007669"/>
    <property type="project" value="UniProtKB-KW"/>
</dbReference>
<evidence type="ECO:0000256" key="6">
    <source>
        <dbReference type="ARBA" id="ARBA00023170"/>
    </source>
</evidence>
<evidence type="ECO:0000256" key="5">
    <source>
        <dbReference type="ARBA" id="ARBA00023136"/>
    </source>
</evidence>
<feature type="transmembrane region" description="Helical" evidence="8">
    <location>
        <begin position="241"/>
        <end position="265"/>
    </location>
</feature>
<sequence>MEETFASNNVTDHTRESSSQLPAIRIVEVVLYFTISVVGITGNSMIFHSLLSRHSLRVGEYLILNLALTDMATCAVSIPFDLTERLIGGFPFGSIMCYVVYPLQTVLMAVSVITLLSMSLERQRIVMKPFLRPRVLPRKAKIAICVSWIAPILVIIPYALVLRLDGEHCLEKWPENWHVRVFTLTNFTIFFVIPIVVIATSYFRAGRRVRLELRKLNDMLEGTNRSKKDYMRKRTIQKLKVTKMFIIVVVTFFVCMLPTHLVWIWHDFAQGEQNTHFQDLLTFSNIAMYLNSALNPFIFRSVRGKSFTRLVTCCCKKFGANSRDSWIFPRCIYIHHQMSQVERERAIRVTRQSISRSSDVFDIFEVRLTLVADMSQKNPKKGPSVLTSTGSQGYEFDSRFLSFLLSRWGAKKIIKAHG</sequence>
<dbReference type="PROSITE" id="PS50262">
    <property type="entry name" value="G_PROTEIN_RECEP_F1_2"/>
    <property type="match status" value="1"/>
</dbReference>
<dbReference type="Proteomes" id="UP001159428">
    <property type="component" value="Unassembled WGS sequence"/>
</dbReference>
<organism evidence="10 11">
    <name type="scientific">Pocillopora meandrina</name>
    <dbReference type="NCBI Taxonomy" id="46732"/>
    <lineage>
        <taxon>Eukaryota</taxon>
        <taxon>Metazoa</taxon>
        <taxon>Cnidaria</taxon>
        <taxon>Anthozoa</taxon>
        <taxon>Hexacorallia</taxon>
        <taxon>Scleractinia</taxon>
        <taxon>Astrocoeniina</taxon>
        <taxon>Pocilloporidae</taxon>
        <taxon>Pocillopora</taxon>
    </lineage>
</organism>
<proteinExistence type="predicted"/>
<dbReference type="PANTHER" id="PTHR45695:SF9">
    <property type="entry name" value="LEUCOKININ RECEPTOR"/>
    <property type="match status" value="1"/>
</dbReference>
<dbReference type="PRINTS" id="PR00237">
    <property type="entry name" value="GPCRRHODOPSN"/>
</dbReference>
<dbReference type="InterPro" id="IPR017452">
    <property type="entry name" value="GPCR_Rhodpsn_7TM"/>
</dbReference>
<dbReference type="Gene3D" id="1.20.1070.10">
    <property type="entry name" value="Rhodopsin 7-helix transmembrane proteins"/>
    <property type="match status" value="1"/>
</dbReference>
<reference evidence="10 11" key="1">
    <citation type="submission" date="2022-05" db="EMBL/GenBank/DDBJ databases">
        <authorList>
            <consortium name="Genoscope - CEA"/>
            <person name="William W."/>
        </authorList>
    </citation>
    <scope>NUCLEOTIDE SEQUENCE [LARGE SCALE GENOMIC DNA]</scope>
</reference>
<evidence type="ECO:0000313" key="11">
    <source>
        <dbReference type="Proteomes" id="UP001159428"/>
    </source>
</evidence>
<feature type="transmembrane region" description="Helical" evidence="8">
    <location>
        <begin position="29"/>
        <end position="50"/>
    </location>
</feature>
<dbReference type="GO" id="GO:0005886">
    <property type="term" value="C:plasma membrane"/>
    <property type="evidence" value="ECO:0007669"/>
    <property type="project" value="TreeGrafter"/>
</dbReference>
<dbReference type="SUPFAM" id="SSF81321">
    <property type="entry name" value="Family A G protein-coupled receptor-like"/>
    <property type="match status" value="1"/>
</dbReference>
<dbReference type="AlphaFoldDB" id="A0AAU9WQD8"/>
<feature type="transmembrane region" description="Helical" evidence="8">
    <location>
        <begin position="181"/>
        <end position="205"/>
    </location>
</feature>
<keyword evidence="5 8" id="KW-0472">Membrane</keyword>
<evidence type="ECO:0000256" key="1">
    <source>
        <dbReference type="ARBA" id="ARBA00004141"/>
    </source>
</evidence>
<feature type="transmembrane region" description="Helical" evidence="8">
    <location>
        <begin position="100"/>
        <end position="120"/>
    </location>
</feature>
<keyword evidence="2 8" id="KW-0812">Transmembrane</keyword>
<name>A0AAU9WQD8_9CNID</name>
<keyword evidence="7" id="KW-0807">Transducer</keyword>
<dbReference type="Pfam" id="PF00001">
    <property type="entry name" value="7tm_1"/>
    <property type="match status" value="1"/>
</dbReference>
<comment type="subcellular location">
    <subcellularLocation>
        <location evidence="1">Membrane</location>
        <topology evidence="1">Multi-pass membrane protein</topology>
    </subcellularLocation>
</comment>
<evidence type="ECO:0000256" key="7">
    <source>
        <dbReference type="ARBA" id="ARBA00023224"/>
    </source>
</evidence>
<feature type="transmembrane region" description="Helical" evidence="8">
    <location>
        <begin position="280"/>
        <end position="299"/>
    </location>
</feature>
<keyword evidence="6" id="KW-0675">Receptor</keyword>
<feature type="transmembrane region" description="Helical" evidence="8">
    <location>
        <begin position="140"/>
        <end position="161"/>
    </location>
</feature>
<accession>A0AAU9WQD8</accession>
<protein>
    <recommendedName>
        <fullName evidence="9">G-protein coupled receptors family 1 profile domain-containing protein</fullName>
    </recommendedName>
</protein>
<evidence type="ECO:0000256" key="3">
    <source>
        <dbReference type="ARBA" id="ARBA00022989"/>
    </source>
</evidence>
<evidence type="ECO:0000256" key="4">
    <source>
        <dbReference type="ARBA" id="ARBA00023040"/>
    </source>
</evidence>
<feature type="domain" description="G-protein coupled receptors family 1 profile" evidence="9">
    <location>
        <begin position="42"/>
        <end position="299"/>
    </location>
</feature>
<keyword evidence="4" id="KW-0297">G-protein coupled receptor</keyword>